<sequence>MFTISALLNNNTNHGQQKKASIETLEAFRSIDETSTDREESLERSVSSMSNPVSMDNLMENTNPNNLYPGIGTNLQNPSLIELQMLLGYRIRKHEYRRKRKPAFDRKPRQAYSTKQLQRLENEFNADKYLSVQKRAQLSKELDLTETQIKTWYQNRRTKWKKQITQRLRQMCGKTTAATPDTPEASTILNPSTFTTNQPFMFTPF</sequence>
<evidence type="ECO:0000313" key="2">
    <source>
        <dbReference type="WBParaSite" id="RSKR_0000751200.1"/>
    </source>
</evidence>
<reference evidence="2" key="1">
    <citation type="submission" date="2016-11" db="UniProtKB">
        <authorList>
            <consortium name="WormBaseParasite"/>
        </authorList>
    </citation>
    <scope>IDENTIFICATION</scope>
    <source>
        <strain evidence="2">KR3021</strain>
    </source>
</reference>
<name>A0AC35U4N7_9BILA</name>
<accession>A0AC35U4N7</accession>
<protein>
    <submittedName>
        <fullName evidence="2">Homeobox domain-containing protein</fullName>
    </submittedName>
</protein>
<organism evidence="1 2">
    <name type="scientific">Rhabditophanes sp. KR3021</name>
    <dbReference type="NCBI Taxonomy" id="114890"/>
    <lineage>
        <taxon>Eukaryota</taxon>
        <taxon>Metazoa</taxon>
        <taxon>Ecdysozoa</taxon>
        <taxon>Nematoda</taxon>
        <taxon>Chromadorea</taxon>
        <taxon>Rhabditida</taxon>
        <taxon>Tylenchina</taxon>
        <taxon>Panagrolaimomorpha</taxon>
        <taxon>Strongyloidoidea</taxon>
        <taxon>Alloionematidae</taxon>
        <taxon>Rhabditophanes</taxon>
    </lineage>
</organism>
<proteinExistence type="predicted"/>
<evidence type="ECO:0000313" key="1">
    <source>
        <dbReference type="Proteomes" id="UP000095286"/>
    </source>
</evidence>
<dbReference type="WBParaSite" id="RSKR_0000751200.1">
    <property type="protein sequence ID" value="RSKR_0000751200.1"/>
    <property type="gene ID" value="RSKR_0000751200"/>
</dbReference>
<dbReference type="Proteomes" id="UP000095286">
    <property type="component" value="Unplaced"/>
</dbReference>